<dbReference type="GeneID" id="73335370"/>
<proteinExistence type="predicted"/>
<feature type="chain" id="PRO_5040204989" evidence="2">
    <location>
        <begin position="19"/>
        <end position="181"/>
    </location>
</feature>
<dbReference type="KEGG" id="clup:CLUP02_01319"/>
<dbReference type="EMBL" id="CP019471">
    <property type="protein sequence ID" value="UQC74667.1"/>
    <property type="molecule type" value="Genomic_DNA"/>
</dbReference>
<dbReference type="RefSeq" id="XP_049136317.1">
    <property type="nucleotide sequence ID" value="XM_049280360.1"/>
</dbReference>
<evidence type="ECO:0000313" key="4">
    <source>
        <dbReference type="Proteomes" id="UP000830671"/>
    </source>
</evidence>
<feature type="signal peptide" evidence="2">
    <location>
        <begin position="1"/>
        <end position="18"/>
    </location>
</feature>
<protein>
    <submittedName>
        <fullName evidence="3">Uncharacterized protein</fullName>
    </submittedName>
</protein>
<evidence type="ECO:0000313" key="3">
    <source>
        <dbReference type="EMBL" id="UQC74667.1"/>
    </source>
</evidence>
<organism evidence="3 4">
    <name type="scientific">Colletotrichum lupini</name>
    <dbReference type="NCBI Taxonomy" id="145971"/>
    <lineage>
        <taxon>Eukaryota</taxon>
        <taxon>Fungi</taxon>
        <taxon>Dikarya</taxon>
        <taxon>Ascomycota</taxon>
        <taxon>Pezizomycotina</taxon>
        <taxon>Sordariomycetes</taxon>
        <taxon>Hypocreomycetidae</taxon>
        <taxon>Glomerellales</taxon>
        <taxon>Glomerellaceae</taxon>
        <taxon>Colletotrichum</taxon>
        <taxon>Colletotrichum acutatum species complex</taxon>
    </lineage>
</organism>
<dbReference type="AlphaFoldDB" id="A0A9Q8SC36"/>
<reference evidence="3" key="1">
    <citation type="journal article" date="2021" name="Mol. Plant Microbe Interact.">
        <title>Complete Genome Sequence of the Plant-Pathogenic Fungus Colletotrichum lupini.</title>
        <authorList>
            <person name="Baroncelli R."/>
            <person name="Pensec F."/>
            <person name="Da Lio D."/>
            <person name="Boufleur T."/>
            <person name="Vicente I."/>
            <person name="Sarrocco S."/>
            <person name="Picot A."/>
            <person name="Baraldi E."/>
            <person name="Sukno S."/>
            <person name="Thon M."/>
            <person name="Le Floch G."/>
        </authorList>
    </citation>
    <scope>NUCLEOTIDE SEQUENCE</scope>
    <source>
        <strain evidence="3">IMI 504893</strain>
    </source>
</reference>
<evidence type="ECO:0000256" key="1">
    <source>
        <dbReference type="SAM" id="MobiDB-lite"/>
    </source>
</evidence>
<feature type="region of interest" description="Disordered" evidence="1">
    <location>
        <begin position="73"/>
        <end position="119"/>
    </location>
</feature>
<dbReference type="Proteomes" id="UP000830671">
    <property type="component" value="Chromosome 1"/>
</dbReference>
<sequence length="181" mass="20441">MESYILFILWSFIIDAEALDNMLITLYTWMSVHTSRQHARRKKIGQPEIVRPQNQRTHTTSSSLLSVLAANMSSKQEPGCEKPLPNTGPRTKRTNEISKEDGKSRSPGAYGTGTATMTPATFRSEGKHLPISHEWMMPLPTIWRSCFGWYLLVEHVVGHHDAARGKIIFVKEKALPRPSLS</sequence>
<evidence type="ECO:0000256" key="2">
    <source>
        <dbReference type="SAM" id="SignalP"/>
    </source>
</evidence>
<gene>
    <name evidence="3" type="ORF">CLUP02_01319</name>
</gene>
<keyword evidence="4" id="KW-1185">Reference proteome</keyword>
<feature type="compositionally biased region" description="Basic and acidic residues" evidence="1">
    <location>
        <begin position="93"/>
        <end position="104"/>
    </location>
</feature>
<keyword evidence="2" id="KW-0732">Signal</keyword>
<accession>A0A9Q8SC36</accession>
<name>A0A9Q8SC36_9PEZI</name>